<evidence type="ECO:0000256" key="5">
    <source>
        <dbReference type="ARBA" id="ARBA00029447"/>
    </source>
</evidence>
<evidence type="ECO:0000313" key="11">
    <source>
        <dbReference type="Proteomes" id="UP000596248"/>
    </source>
</evidence>
<feature type="transmembrane region" description="Helical" evidence="7">
    <location>
        <begin position="182"/>
        <end position="203"/>
    </location>
</feature>
<dbReference type="Pfam" id="PF12729">
    <property type="entry name" value="4HB_MCP_1"/>
    <property type="match status" value="1"/>
</dbReference>
<evidence type="ECO:0000256" key="7">
    <source>
        <dbReference type="SAM" id="Phobius"/>
    </source>
</evidence>
<comment type="subcellular location">
    <subcellularLocation>
        <location evidence="1">Cell membrane</location>
    </subcellularLocation>
</comment>
<comment type="similarity">
    <text evidence="5">Belongs to the methyl-accepting chemotaxis (MCP) protein family.</text>
</comment>
<name>A0ABX7FJN1_BRECH</name>
<accession>A0ABX7FJN1</accession>
<keyword evidence="2" id="KW-1003">Cell membrane</keyword>
<evidence type="ECO:0000313" key="10">
    <source>
        <dbReference type="EMBL" id="QRG66423.1"/>
    </source>
</evidence>
<dbReference type="InterPro" id="IPR024478">
    <property type="entry name" value="HlyB_4HB_MCP"/>
</dbReference>
<evidence type="ECO:0000256" key="3">
    <source>
        <dbReference type="ARBA" id="ARBA00023136"/>
    </source>
</evidence>
<dbReference type="PROSITE" id="PS50885">
    <property type="entry name" value="HAMP"/>
    <property type="match status" value="1"/>
</dbReference>
<reference evidence="10 11" key="1">
    <citation type="submission" date="2021-01" db="EMBL/GenBank/DDBJ databases">
        <title>Identification of strong promoters based on the transcriptome of Brevibacillus choshinensis.</title>
        <authorList>
            <person name="Yao D."/>
            <person name="Zhang K."/>
            <person name="Wu J."/>
        </authorList>
    </citation>
    <scope>NUCLEOTIDE SEQUENCE [LARGE SCALE GENOMIC DNA]</scope>
    <source>
        <strain evidence="10 11">HPD31-SP3</strain>
    </source>
</reference>
<evidence type="ECO:0000256" key="6">
    <source>
        <dbReference type="PROSITE-ProRule" id="PRU00284"/>
    </source>
</evidence>
<dbReference type="Pfam" id="PF00015">
    <property type="entry name" value="MCPsignal"/>
    <property type="match status" value="1"/>
</dbReference>
<keyword evidence="7" id="KW-1133">Transmembrane helix</keyword>
<dbReference type="EMBL" id="CP069127">
    <property type="protein sequence ID" value="QRG66423.1"/>
    <property type="molecule type" value="Genomic_DNA"/>
</dbReference>
<dbReference type="Gene3D" id="6.10.340.10">
    <property type="match status" value="1"/>
</dbReference>
<keyword evidence="4 6" id="KW-0807">Transducer</keyword>
<feature type="domain" description="HAMP" evidence="9">
    <location>
        <begin position="206"/>
        <end position="259"/>
    </location>
</feature>
<sequence>MKLTIGKKLIGSFLIIAILLGITSAISSYYLQKIDEADTDLIERRAVILSNVQKIQVEMSKETSRLRGYLLTREQEFSNGVHTSYDASTSLIRETRSLSQIKELQEGLQALEELNHEFKQKYDRLFTMVQSNQSEIELMDYYKQEVLPLGRLLDSQVEKLATYQLQSMNEASKRNTALVDSAIANVASLSVFAFVLAILIGYFSSRMITKPIVAIAKVAERIASGDLTVEDIRVKNRDEIGNLAISFKQMADNLRDLVRQISISSEHVVMSSEELTASAGQSSKATETITLTIQEISANTEKQSQSVQESVVAINEMSSGIQQIASSAQMTSSLSVQTSQKALEGNRAIQTTVKQMDSIHSTMNHLAKSVREMEGHSKGIAQIVEVISDISAQTNLLALNAAIESARAGEQGRGFAVVADEVRKLAEQSTQSAEKIAHLVTTIESYTHKVVESMEAGVKEVNEGIQVVHAAGQLFEDIKQNIDEVSGQVQEISAASQQISASTEQVIHSIEEISEGSKHIASESQNVSASAEEQLASMEEITSSSASLTKMAEELQDTVGKFNV</sequence>
<evidence type="ECO:0000259" key="8">
    <source>
        <dbReference type="PROSITE" id="PS50111"/>
    </source>
</evidence>
<gene>
    <name evidence="10" type="ORF">JNE38_23255</name>
</gene>
<evidence type="ECO:0000256" key="4">
    <source>
        <dbReference type="ARBA" id="ARBA00023224"/>
    </source>
</evidence>
<dbReference type="RefSeq" id="WP_203353489.1">
    <property type="nucleotide sequence ID" value="NZ_CP069127.1"/>
</dbReference>
<dbReference type="CDD" id="cd11386">
    <property type="entry name" value="MCP_signal"/>
    <property type="match status" value="1"/>
</dbReference>
<dbReference type="SMART" id="SM00304">
    <property type="entry name" value="HAMP"/>
    <property type="match status" value="2"/>
</dbReference>
<dbReference type="InterPro" id="IPR004089">
    <property type="entry name" value="MCPsignal_dom"/>
</dbReference>
<dbReference type="PRINTS" id="PR00260">
    <property type="entry name" value="CHEMTRNSDUCR"/>
</dbReference>
<dbReference type="CDD" id="cd06225">
    <property type="entry name" value="HAMP"/>
    <property type="match status" value="1"/>
</dbReference>
<dbReference type="InterPro" id="IPR003660">
    <property type="entry name" value="HAMP_dom"/>
</dbReference>
<keyword evidence="7" id="KW-0812">Transmembrane</keyword>
<organism evidence="10 11">
    <name type="scientific">Brevibacillus choshinensis</name>
    <dbReference type="NCBI Taxonomy" id="54911"/>
    <lineage>
        <taxon>Bacteria</taxon>
        <taxon>Bacillati</taxon>
        <taxon>Bacillota</taxon>
        <taxon>Bacilli</taxon>
        <taxon>Bacillales</taxon>
        <taxon>Paenibacillaceae</taxon>
        <taxon>Brevibacillus</taxon>
    </lineage>
</organism>
<proteinExistence type="inferred from homology"/>
<feature type="domain" description="Methyl-accepting transducer" evidence="8">
    <location>
        <begin position="278"/>
        <end position="514"/>
    </location>
</feature>
<dbReference type="PANTHER" id="PTHR32089:SF112">
    <property type="entry name" value="LYSOZYME-LIKE PROTEIN-RELATED"/>
    <property type="match status" value="1"/>
</dbReference>
<protein>
    <submittedName>
        <fullName evidence="10">Methyl-accepting chemotaxis protein</fullName>
    </submittedName>
</protein>
<keyword evidence="3 7" id="KW-0472">Membrane</keyword>
<dbReference type="Proteomes" id="UP000596248">
    <property type="component" value="Chromosome"/>
</dbReference>
<keyword evidence="11" id="KW-1185">Reference proteome</keyword>
<dbReference type="SUPFAM" id="SSF58104">
    <property type="entry name" value="Methyl-accepting chemotaxis protein (MCP) signaling domain"/>
    <property type="match status" value="1"/>
</dbReference>
<dbReference type="Pfam" id="PF00672">
    <property type="entry name" value="HAMP"/>
    <property type="match status" value="1"/>
</dbReference>
<dbReference type="PROSITE" id="PS50111">
    <property type="entry name" value="CHEMOTAXIS_TRANSDUC_2"/>
    <property type="match status" value="1"/>
</dbReference>
<evidence type="ECO:0000259" key="9">
    <source>
        <dbReference type="PROSITE" id="PS50885"/>
    </source>
</evidence>
<dbReference type="SMART" id="SM00283">
    <property type="entry name" value="MA"/>
    <property type="match status" value="1"/>
</dbReference>
<evidence type="ECO:0000256" key="2">
    <source>
        <dbReference type="ARBA" id="ARBA00022475"/>
    </source>
</evidence>
<dbReference type="Gene3D" id="1.10.287.950">
    <property type="entry name" value="Methyl-accepting chemotaxis protein"/>
    <property type="match status" value="1"/>
</dbReference>
<dbReference type="PANTHER" id="PTHR32089">
    <property type="entry name" value="METHYL-ACCEPTING CHEMOTAXIS PROTEIN MCPB"/>
    <property type="match status" value="1"/>
</dbReference>
<dbReference type="InterPro" id="IPR004090">
    <property type="entry name" value="Chemotax_Me-accpt_rcpt"/>
</dbReference>
<evidence type="ECO:0000256" key="1">
    <source>
        <dbReference type="ARBA" id="ARBA00004236"/>
    </source>
</evidence>